<dbReference type="InterPro" id="IPR012340">
    <property type="entry name" value="NA-bd_OB-fold"/>
</dbReference>
<dbReference type="InterPro" id="IPR038135">
    <property type="entry name" value="Methylthiotransferase_N_sf"/>
</dbReference>
<keyword evidence="4 8" id="KW-0949">S-adenosyl-L-methionine</keyword>
<feature type="binding site" evidence="8">
    <location>
        <position position="150"/>
    </location>
    <ligand>
        <name>[4Fe-4S] cluster</name>
        <dbReference type="ChEBI" id="CHEBI:49883"/>
        <label>2</label>
        <note>4Fe-4S-S-AdoMet</note>
    </ligand>
</feature>
<keyword evidence="5 8" id="KW-0479">Metal-binding</keyword>
<dbReference type="NCBIfam" id="TIGR00089">
    <property type="entry name" value="MiaB/RimO family radical SAM methylthiotransferase"/>
    <property type="match status" value="1"/>
</dbReference>
<evidence type="ECO:0000256" key="1">
    <source>
        <dbReference type="ARBA" id="ARBA00022485"/>
    </source>
</evidence>
<dbReference type="InterPro" id="IPR013848">
    <property type="entry name" value="Methylthiotransferase_N"/>
</dbReference>
<feature type="binding site" evidence="8">
    <location>
        <position position="10"/>
    </location>
    <ligand>
        <name>[4Fe-4S] cluster</name>
        <dbReference type="ChEBI" id="CHEBI:49883"/>
        <label>1</label>
    </ligand>
</feature>
<dbReference type="InterPro" id="IPR005840">
    <property type="entry name" value="Ribosomal_uS12_MeSTrfase_RimO"/>
</dbReference>
<keyword evidence="7 8" id="KW-0411">Iron-sulfur</keyword>
<dbReference type="SFLD" id="SFLDF00274">
    <property type="entry name" value="ribosomal_protein_S12_methylth"/>
    <property type="match status" value="1"/>
</dbReference>
<dbReference type="SMART" id="SM00729">
    <property type="entry name" value="Elp3"/>
    <property type="match status" value="1"/>
</dbReference>
<dbReference type="Gene3D" id="3.80.30.20">
    <property type="entry name" value="tm_1862 like domain"/>
    <property type="match status" value="1"/>
</dbReference>
<dbReference type="InterPro" id="IPR007197">
    <property type="entry name" value="rSAM"/>
</dbReference>
<dbReference type="Pfam" id="PF04055">
    <property type="entry name" value="Radical_SAM"/>
    <property type="match status" value="1"/>
</dbReference>
<keyword evidence="12" id="KW-0687">Ribonucleoprotein</keyword>
<reference evidence="12 13" key="1">
    <citation type="submission" date="2022-06" db="EMBL/GenBank/DDBJ databases">
        <title>Isolation of gut microbiota from human fecal samples.</title>
        <authorList>
            <person name="Pamer E.G."/>
            <person name="Barat B."/>
            <person name="Waligurski E."/>
            <person name="Medina S."/>
            <person name="Paddock L."/>
            <person name="Mostad J."/>
        </authorList>
    </citation>
    <scope>NUCLEOTIDE SEQUENCE [LARGE SCALE GENOMIC DNA]</scope>
    <source>
        <strain evidence="12 13">DFI.6.1</strain>
    </source>
</reference>
<dbReference type="EC" id="2.8.4.4" evidence="8"/>
<dbReference type="InterPro" id="IPR002792">
    <property type="entry name" value="TRAM_dom"/>
</dbReference>
<dbReference type="Pfam" id="PF18693">
    <property type="entry name" value="TRAM_2"/>
    <property type="match status" value="1"/>
</dbReference>
<dbReference type="InterPro" id="IPR023404">
    <property type="entry name" value="rSAM_horseshoe"/>
</dbReference>
<keyword evidence="13" id="KW-1185">Reference proteome</keyword>
<keyword evidence="1 8" id="KW-0004">4Fe-4S</keyword>
<feature type="domain" description="TRAM" evidence="9">
    <location>
        <begin position="365"/>
        <end position="433"/>
    </location>
</feature>
<sequence>MKIGFVSLGCSKNLVDSERIMGVLRANGHTLVQDPAKAQAIFINTCGFIESAKEEAIATIFEMAQYKQKGSCEKLIVTGCLAQRYTKALQEEIPEIDAVIAIRDYERIDEILKAVLHDQGCMRFWDSERVLSSRPWSAYLKIAEGCSNHCTYCAIPLIRGDNVSYPLEQLIAEAKQLAGQGVKELVLIAQDTTKYGVDLYGKGMLLTLLEQLEALGLFHWIRVLYMYPDEIDEALIKGMAKLPHVLPYFDIPLQHANDEMLRKMNRRGMIEEVKKTIALIRDVFAHPTIRTTFIVGFPQEESHHFEELLAFMKEMRFDRLGAFPYSKEEDTAAYDMDGQIDEAVKQERLDRLMALQKEISKANMEAHIGEVMEVLVEKRDGLSGAYRGRGYNSAPDGVDGSITFQAKEELEPGCFVKVRITEAGVHDLYGEQC</sequence>
<evidence type="ECO:0000256" key="8">
    <source>
        <dbReference type="HAMAP-Rule" id="MF_01865"/>
    </source>
</evidence>
<comment type="function">
    <text evidence="8">Catalyzes the methylthiolation of an aspartic acid residue of ribosomal protein uS12.</text>
</comment>
<gene>
    <name evidence="8 12" type="primary">rimO</name>
    <name evidence="12" type="ORF">NE663_08750</name>
</gene>
<feature type="binding site" evidence="8">
    <location>
        <position position="146"/>
    </location>
    <ligand>
        <name>[4Fe-4S] cluster</name>
        <dbReference type="ChEBI" id="CHEBI:49883"/>
        <label>2</label>
        <note>4Fe-4S-S-AdoMet</note>
    </ligand>
</feature>
<dbReference type="SUPFAM" id="SSF102114">
    <property type="entry name" value="Radical SAM enzymes"/>
    <property type="match status" value="1"/>
</dbReference>
<dbReference type="PANTHER" id="PTHR43837:SF1">
    <property type="entry name" value="RIBOSOMAL PROTEIN US12 METHYLTHIOTRANSFERASE RIMO"/>
    <property type="match status" value="1"/>
</dbReference>
<keyword evidence="12" id="KW-0689">Ribosomal protein</keyword>
<dbReference type="Gene3D" id="3.40.50.12160">
    <property type="entry name" value="Methylthiotransferase, N-terminal domain"/>
    <property type="match status" value="1"/>
</dbReference>
<proteinExistence type="inferred from homology"/>
<dbReference type="EMBL" id="JANGCH010000013">
    <property type="protein sequence ID" value="MCQ5122344.1"/>
    <property type="molecule type" value="Genomic_DNA"/>
</dbReference>
<organism evidence="12 13">
    <name type="scientific">Massilicoli timonensis</name>
    <dbReference type="NCBI Taxonomy" id="2015901"/>
    <lineage>
        <taxon>Bacteria</taxon>
        <taxon>Bacillati</taxon>
        <taxon>Bacillota</taxon>
        <taxon>Erysipelotrichia</taxon>
        <taxon>Erysipelotrichales</taxon>
        <taxon>Erysipelotrichaceae</taxon>
        <taxon>Massilicoli</taxon>
    </lineage>
</organism>
<dbReference type="GO" id="GO:0005840">
    <property type="term" value="C:ribosome"/>
    <property type="evidence" value="ECO:0007669"/>
    <property type="project" value="UniProtKB-KW"/>
</dbReference>
<comment type="cofactor">
    <cofactor evidence="8">
        <name>[4Fe-4S] cluster</name>
        <dbReference type="ChEBI" id="CHEBI:49883"/>
    </cofactor>
    <text evidence="8">Binds 2 [4Fe-4S] clusters. One cluster is coordinated with 3 cysteines and an exchangeable S-adenosyl-L-methionine.</text>
</comment>
<comment type="subcellular location">
    <subcellularLocation>
        <location evidence="8">Cytoplasm</location>
    </subcellularLocation>
</comment>
<dbReference type="GO" id="GO:0103039">
    <property type="term" value="F:protein methylthiotransferase activity"/>
    <property type="evidence" value="ECO:0007669"/>
    <property type="project" value="UniProtKB-EC"/>
</dbReference>
<feature type="binding site" evidence="8">
    <location>
        <position position="46"/>
    </location>
    <ligand>
        <name>[4Fe-4S] cluster</name>
        <dbReference type="ChEBI" id="CHEBI:49883"/>
        <label>1</label>
    </ligand>
</feature>
<dbReference type="PROSITE" id="PS51449">
    <property type="entry name" value="MTTASE_N"/>
    <property type="match status" value="1"/>
</dbReference>
<feature type="binding site" evidence="8">
    <location>
        <position position="153"/>
    </location>
    <ligand>
        <name>[4Fe-4S] cluster</name>
        <dbReference type="ChEBI" id="CHEBI:49883"/>
        <label>2</label>
        <note>4Fe-4S-S-AdoMet</note>
    </ligand>
</feature>
<accession>A0ABT1SM95</accession>
<evidence type="ECO:0000256" key="4">
    <source>
        <dbReference type="ARBA" id="ARBA00022691"/>
    </source>
</evidence>
<feature type="domain" description="Radical SAM core" evidence="11">
    <location>
        <begin position="132"/>
        <end position="362"/>
    </location>
</feature>
<dbReference type="InterPro" id="IPR006638">
    <property type="entry name" value="Elp3/MiaA/NifB-like_rSAM"/>
</dbReference>
<evidence type="ECO:0000256" key="6">
    <source>
        <dbReference type="ARBA" id="ARBA00023004"/>
    </source>
</evidence>
<evidence type="ECO:0000256" key="5">
    <source>
        <dbReference type="ARBA" id="ARBA00022723"/>
    </source>
</evidence>
<dbReference type="Pfam" id="PF00919">
    <property type="entry name" value="UPF0004"/>
    <property type="match status" value="1"/>
</dbReference>
<evidence type="ECO:0000259" key="9">
    <source>
        <dbReference type="PROSITE" id="PS50926"/>
    </source>
</evidence>
<feature type="binding site" evidence="8">
    <location>
        <position position="80"/>
    </location>
    <ligand>
        <name>[4Fe-4S] cluster</name>
        <dbReference type="ChEBI" id="CHEBI:49883"/>
        <label>1</label>
    </ligand>
</feature>
<dbReference type="HAMAP" id="MF_01865">
    <property type="entry name" value="MTTase_RimO"/>
    <property type="match status" value="1"/>
</dbReference>
<dbReference type="Gene3D" id="2.40.50.140">
    <property type="entry name" value="Nucleic acid-binding proteins"/>
    <property type="match status" value="1"/>
</dbReference>
<dbReference type="SFLD" id="SFLDG01082">
    <property type="entry name" value="B12-binding_domain_containing"/>
    <property type="match status" value="1"/>
</dbReference>
<name>A0ABT1SM95_9FIRM</name>
<dbReference type="SFLD" id="SFLDS00029">
    <property type="entry name" value="Radical_SAM"/>
    <property type="match status" value="1"/>
</dbReference>
<evidence type="ECO:0000256" key="2">
    <source>
        <dbReference type="ARBA" id="ARBA00022490"/>
    </source>
</evidence>
<dbReference type="PROSITE" id="PS01278">
    <property type="entry name" value="MTTASE_RADICAL"/>
    <property type="match status" value="1"/>
</dbReference>
<dbReference type="PANTHER" id="PTHR43837">
    <property type="entry name" value="RIBOSOMAL PROTEIN S12 METHYLTHIOTRANSFERASE RIMO"/>
    <property type="match status" value="1"/>
</dbReference>
<dbReference type="InterPro" id="IPR058240">
    <property type="entry name" value="rSAM_sf"/>
</dbReference>
<dbReference type="InterPro" id="IPR020612">
    <property type="entry name" value="Methylthiotransferase_CS"/>
</dbReference>
<evidence type="ECO:0000313" key="13">
    <source>
        <dbReference type="Proteomes" id="UP001524435"/>
    </source>
</evidence>
<keyword evidence="6 8" id="KW-0408">Iron</keyword>
<keyword evidence="3 8" id="KW-0808">Transferase</keyword>
<dbReference type="PROSITE" id="PS50926">
    <property type="entry name" value="TRAM"/>
    <property type="match status" value="1"/>
</dbReference>
<dbReference type="NCBIfam" id="TIGR01125">
    <property type="entry name" value="30S ribosomal protein S12 methylthiotransferase RimO"/>
    <property type="match status" value="1"/>
</dbReference>
<feature type="domain" description="MTTase N-terminal" evidence="10">
    <location>
        <begin position="1"/>
        <end position="117"/>
    </location>
</feature>
<keyword evidence="2 8" id="KW-0963">Cytoplasm</keyword>
<comment type="similarity">
    <text evidence="8">Belongs to the methylthiotransferase family. RimO subfamily.</text>
</comment>
<evidence type="ECO:0000259" key="10">
    <source>
        <dbReference type="PROSITE" id="PS51449"/>
    </source>
</evidence>
<protein>
    <recommendedName>
        <fullName evidence="8">Ribosomal protein uS12 methylthiotransferase RimO</fullName>
        <shortName evidence="8">uS12 MTTase</shortName>
        <shortName evidence="8">uS12 methylthiotransferase</shortName>
        <ecNumber evidence="8">2.8.4.4</ecNumber>
    </recommendedName>
    <alternativeName>
        <fullName evidence="8">Ribosomal protein uS12 (aspartate-C(3))-methylthiotransferase</fullName>
    </alternativeName>
    <alternativeName>
        <fullName evidence="8">Ribosome maturation factor RimO</fullName>
    </alternativeName>
</protein>
<dbReference type="InterPro" id="IPR005839">
    <property type="entry name" value="Methylthiotransferase"/>
</dbReference>
<comment type="catalytic activity">
    <reaction evidence="8">
        <text>L-aspartate(89)-[ribosomal protein uS12]-hydrogen + (sulfur carrier)-SH + AH2 + 2 S-adenosyl-L-methionine = 3-methylsulfanyl-L-aspartate(89)-[ribosomal protein uS12]-hydrogen + (sulfur carrier)-H + 5'-deoxyadenosine + L-methionine + A + S-adenosyl-L-homocysteine + 2 H(+)</text>
        <dbReference type="Rhea" id="RHEA:37087"/>
        <dbReference type="Rhea" id="RHEA-COMP:10460"/>
        <dbReference type="Rhea" id="RHEA-COMP:10461"/>
        <dbReference type="Rhea" id="RHEA-COMP:14737"/>
        <dbReference type="Rhea" id="RHEA-COMP:14739"/>
        <dbReference type="ChEBI" id="CHEBI:13193"/>
        <dbReference type="ChEBI" id="CHEBI:15378"/>
        <dbReference type="ChEBI" id="CHEBI:17319"/>
        <dbReference type="ChEBI" id="CHEBI:17499"/>
        <dbReference type="ChEBI" id="CHEBI:29917"/>
        <dbReference type="ChEBI" id="CHEBI:29961"/>
        <dbReference type="ChEBI" id="CHEBI:57844"/>
        <dbReference type="ChEBI" id="CHEBI:57856"/>
        <dbReference type="ChEBI" id="CHEBI:59789"/>
        <dbReference type="ChEBI" id="CHEBI:64428"/>
        <dbReference type="ChEBI" id="CHEBI:73599"/>
        <dbReference type="EC" id="2.8.4.4"/>
    </reaction>
</comment>
<dbReference type="PROSITE" id="PS51918">
    <property type="entry name" value="RADICAL_SAM"/>
    <property type="match status" value="1"/>
</dbReference>
<evidence type="ECO:0000259" key="11">
    <source>
        <dbReference type="PROSITE" id="PS51918"/>
    </source>
</evidence>
<dbReference type="Proteomes" id="UP001524435">
    <property type="component" value="Unassembled WGS sequence"/>
</dbReference>
<dbReference type="RefSeq" id="WP_178200560.1">
    <property type="nucleotide sequence ID" value="NZ_CALVCM010000007.1"/>
</dbReference>
<dbReference type="CDD" id="cd01335">
    <property type="entry name" value="Radical_SAM"/>
    <property type="match status" value="1"/>
</dbReference>
<evidence type="ECO:0000256" key="7">
    <source>
        <dbReference type="ARBA" id="ARBA00023014"/>
    </source>
</evidence>
<comment type="caution">
    <text evidence="12">The sequence shown here is derived from an EMBL/GenBank/DDBJ whole genome shotgun (WGS) entry which is preliminary data.</text>
</comment>
<evidence type="ECO:0000313" key="12">
    <source>
        <dbReference type="EMBL" id="MCQ5122344.1"/>
    </source>
</evidence>
<dbReference type="SFLD" id="SFLDG01061">
    <property type="entry name" value="methylthiotransferase"/>
    <property type="match status" value="1"/>
</dbReference>
<evidence type="ECO:0000256" key="3">
    <source>
        <dbReference type="ARBA" id="ARBA00022679"/>
    </source>
</evidence>